<sequence>MTGISYQNIKLVRISQLKQQPNRRFQEFVGLLLLVADFDSQLKEAIIQASKWEPAGKENVLADYIAHAKSCDACQRKIPISSQSSQVRRWFLLGAICSEEYEVLSETSLSAASCYDGFQQLVCHYTVTQRNHVQISKEKICSGNKNNDIIQSQKGSLDKFVIKDGPSSLDNEHIDIDLDDACVDVNENPNMVNLVGTLNDSHEDLATNVDTNNASNDVPNVISNNASNDVLMERTTDGFLPYFEYTIHMKLWLIISLVNPLLIVIWYQSYRSGVLDLYAELDENDDKQYH</sequence>
<gene>
    <name evidence="2" type="ORF">Ccrd_005940</name>
</gene>
<proteinExistence type="predicted"/>
<organism evidence="2 3">
    <name type="scientific">Cynara cardunculus var. scolymus</name>
    <name type="common">Globe artichoke</name>
    <name type="synonym">Cynara scolymus</name>
    <dbReference type="NCBI Taxonomy" id="59895"/>
    <lineage>
        <taxon>Eukaryota</taxon>
        <taxon>Viridiplantae</taxon>
        <taxon>Streptophyta</taxon>
        <taxon>Embryophyta</taxon>
        <taxon>Tracheophyta</taxon>
        <taxon>Spermatophyta</taxon>
        <taxon>Magnoliopsida</taxon>
        <taxon>eudicotyledons</taxon>
        <taxon>Gunneridae</taxon>
        <taxon>Pentapetalae</taxon>
        <taxon>asterids</taxon>
        <taxon>campanulids</taxon>
        <taxon>Asterales</taxon>
        <taxon>Asteraceae</taxon>
        <taxon>Carduoideae</taxon>
        <taxon>Cardueae</taxon>
        <taxon>Carduinae</taxon>
        <taxon>Cynara</taxon>
    </lineage>
</organism>
<evidence type="ECO:0000256" key="1">
    <source>
        <dbReference type="SAM" id="Phobius"/>
    </source>
</evidence>
<reference evidence="2 3" key="1">
    <citation type="journal article" date="2016" name="Sci. Rep.">
        <title>The genome sequence of the outbreeding globe artichoke constructed de novo incorporating a phase-aware low-pass sequencing strategy of F1 progeny.</title>
        <authorList>
            <person name="Scaglione D."/>
            <person name="Reyes-Chin-Wo S."/>
            <person name="Acquadro A."/>
            <person name="Froenicke L."/>
            <person name="Portis E."/>
            <person name="Beitel C."/>
            <person name="Tirone M."/>
            <person name="Mauro R."/>
            <person name="Lo Monaco A."/>
            <person name="Mauromicale G."/>
            <person name="Faccioli P."/>
            <person name="Cattivelli L."/>
            <person name="Rieseberg L."/>
            <person name="Michelmore R."/>
            <person name="Lanteri S."/>
        </authorList>
    </citation>
    <scope>NUCLEOTIDE SEQUENCE [LARGE SCALE GENOMIC DNA]</scope>
    <source>
        <strain evidence="2">2C</strain>
    </source>
</reference>
<dbReference type="AlphaFoldDB" id="A0A103XJP6"/>
<keyword evidence="1" id="KW-0812">Transmembrane</keyword>
<dbReference type="EMBL" id="LEKV01004873">
    <property type="protein sequence ID" value="KVH92030.1"/>
    <property type="molecule type" value="Genomic_DNA"/>
</dbReference>
<evidence type="ECO:0000313" key="2">
    <source>
        <dbReference type="EMBL" id="KVH92030.1"/>
    </source>
</evidence>
<keyword evidence="3" id="KW-1185">Reference proteome</keyword>
<protein>
    <submittedName>
        <fullName evidence="2">Uncharacterized protein</fullName>
    </submittedName>
</protein>
<comment type="caution">
    <text evidence="2">The sequence shown here is derived from an EMBL/GenBank/DDBJ whole genome shotgun (WGS) entry which is preliminary data.</text>
</comment>
<keyword evidence="1" id="KW-0472">Membrane</keyword>
<feature type="transmembrane region" description="Helical" evidence="1">
    <location>
        <begin position="251"/>
        <end position="269"/>
    </location>
</feature>
<keyword evidence="1" id="KW-1133">Transmembrane helix</keyword>
<feature type="non-terminal residue" evidence="2">
    <location>
        <position position="290"/>
    </location>
</feature>
<dbReference type="Gramene" id="KVH92030">
    <property type="protein sequence ID" value="KVH92030"/>
    <property type="gene ID" value="Ccrd_005940"/>
</dbReference>
<accession>A0A103XJP6</accession>
<evidence type="ECO:0000313" key="3">
    <source>
        <dbReference type="Proteomes" id="UP000243975"/>
    </source>
</evidence>
<dbReference type="Proteomes" id="UP000243975">
    <property type="component" value="Unassembled WGS sequence"/>
</dbReference>
<name>A0A103XJP6_CYNCS</name>